<evidence type="ECO:0000313" key="2">
    <source>
        <dbReference type="EMBL" id="KAJ1201197.1"/>
    </source>
</evidence>
<protein>
    <submittedName>
        <fullName evidence="2">Uncharacterized protein</fullName>
    </submittedName>
</protein>
<evidence type="ECO:0000313" key="3">
    <source>
        <dbReference type="Proteomes" id="UP001066276"/>
    </source>
</evidence>
<proteinExistence type="predicted"/>
<name>A0AAV7VLZ7_PLEWA</name>
<comment type="caution">
    <text evidence="2">The sequence shown here is derived from an EMBL/GenBank/DDBJ whole genome shotgun (WGS) entry which is preliminary data.</text>
</comment>
<keyword evidence="3" id="KW-1185">Reference proteome</keyword>
<dbReference type="AlphaFoldDB" id="A0AAV7VLZ7"/>
<accession>A0AAV7VLZ7</accession>
<organism evidence="2 3">
    <name type="scientific">Pleurodeles waltl</name>
    <name type="common">Iberian ribbed newt</name>
    <dbReference type="NCBI Taxonomy" id="8319"/>
    <lineage>
        <taxon>Eukaryota</taxon>
        <taxon>Metazoa</taxon>
        <taxon>Chordata</taxon>
        <taxon>Craniata</taxon>
        <taxon>Vertebrata</taxon>
        <taxon>Euteleostomi</taxon>
        <taxon>Amphibia</taxon>
        <taxon>Batrachia</taxon>
        <taxon>Caudata</taxon>
        <taxon>Salamandroidea</taxon>
        <taxon>Salamandridae</taxon>
        <taxon>Pleurodelinae</taxon>
        <taxon>Pleurodeles</taxon>
    </lineage>
</organism>
<reference evidence="2" key="1">
    <citation type="journal article" date="2022" name="bioRxiv">
        <title>Sequencing and chromosome-scale assembly of the giantPleurodeles waltlgenome.</title>
        <authorList>
            <person name="Brown T."/>
            <person name="Elewa A."/>
            <person name="Iarovenko S."/>
            <person name="Subramanian E."/>
            <person name="Araus A.J."/>
            <person name="Petzold A."/>
            <person name="Susuki M."/>
            <person name="Suzuki K.-i.T."/>
            <person name="Hayashi T."/>
            <person name="Toyoda A."/>
            <person name="Oliveira C."/>
            <person name="Osipova E."/>
            <person name="Leigh N.D."/>
            <person name="Simon A."/>
            <person name="Yun M.H."/>
        </authorList>
    </citation>
    <scope>NUCLEOTIDE SEQUENCE</scope>
    <source>
        <strain evidence="2">20211129_DDA</strain>
        <tissue evidence="2">Liver</tissue>
    </source>
</reference>
<evidence type="ECO:0000256" key="1">
    <source>
        <dbReference type="SAM" id="MobiDB-lite"/>
    </source>
</evidence>
<gene>
    <name evidence="2" type="ORF">NDU88_005011</name>
</gene>
<dbReference type="Proteomes" id="UP001066276">
    <property type="component" value="Chromosome 2_1"/>
</dbReference>
<dbReference type="EMBL" id="JANPWB010000003">
    <property type="protein sequence ID" value="KAJ1201197.1"/>
    <property type="molecule type" value="Genomic_DNA"/>
</dbReference>
<feature type="region of interest" description="Disordered" evidence="1">
    <location>
        <begin position="43"/>
        <end position="76"/>
    </location>
</feature>
<sequence length="76" mass="8507">MAPPRGGDLEQMRSEESLGRVRALFRARCRRRAKLFAGGWTLVPAHGQRGKPRKAASTGRTGKGFPERRAYNVLTR</sequence>